<evidence type="ECO:0000256" key="2">
    <source>
        <dbReference type="ARBA" id="ARBA00022801"/>
    </source>
</evidence>
<keyword evidence="6" id="KW-1185">Reference proteome</keyword>
<dbReference type="CDD" id="cd02257">
    <property type="entry name" value="Peptidase_C19"/>
    <property type="match status" value="1"/>
</dbReference>
<dbReference type="EMBL" id="JAVXUP010003483">
    <property type="protein sequence ID" value="KAK2998831.1"/>
    <property type="molecule type" value="Genomic_DNA"/>
</dbReference>
<comment type="caution">
    <text evidence="5">The sequence shown here is derived from an EMBL/GenBank/DDBJ whole genome shotgun (WGS) entry which is preliminary data.</text>
</comment>
<evidence type="ECO:0000313" key="6">
    <source>
        <dbReference type="Proteomes" id="UP001188597"/>
    </source>
</evidence>
<dbReference type="Proteomes" id="UP001188597">
    <property type="component" value="Unassembled WGS sequence"/>
</dbReference>
<dbReference type="Gene3D" id="3.90.70.10">
    <property type="entry name" value="Cysteine proteinases"/>
    <property type="match status" value="1"/>
</dbReference>
<keyword evidence="1" id="KW-0833">Ubl conjugation pathway</keyword>
<evidence type="ECO:0000259" key="4">
    <source>
        <dbReference type="Pfam" id="PF00443"/>
    </source>
</evidence>
<feature type="region of interest" description="Disordered" evidence="3">
    <location>
        <begin position="19"/>
        <end position="50"/>
    </location>
</feature>
<feature type="domain" description="Peptidase C19 ubiquitin carboxyl-terminal hydrolase" evidence="4">
    <location>
        <begin position="124"/>
        <end position="208"/>
    </location>
</feature>
<reference evidence="5" key="1">
    <citation type="submission" date="2022-12" db="EMBL/GenBank/DDBJ databases">
        <title>Draft genome assemblies for two species of Escallonia (Escalloniales).</title>
        <authorList>
            <person name="Chanderbali A."/>
            <person name="Dervinis C."/>
            <person name="Anghel I."/>
            <person name="Soltis D."/>
            <person name="Soltis P."/>
            <person name="Zapata F."/>
        </authorList>
    </citation>
    <scope>NUCLEOTIDE SEQUENCE</scope>
    <source>
        <strain evidence="5">UCBG64.0493</strain>
        <tissue evidence="5">Leaf</tissue>
    </source>
</reference>
<gene>
    <name evidence="5" type="ORF">RJ639_023902</name>
</gene>
<evidence type="ECO:0000313" key="5">
    <source>
        <dbReference type="EMBL" id="KAK2998831.1"/>
    </source>
</evidence>
<dbReference type="Pfam" id="PF00443">
    <property type="entry name" value="UCH"/>
    <property type="match status" value="2"/>
</dbReference>
<dbReference type="GO" id="GO:0016579">
    <property type="term" value="P:protein deubiquitination"/>
    <property type="evidence" value="ECO:0007669"/>
    <property type="project" value="InterPro"/>
</dbReference>
<dbReference type="InterPro" id="IPR052398">
    <property type="entry name" value="Ubiquitin_hydrolase_53/54"/>
</dbReference>
<sequence length="395" mass="44344">MNENPLLVGTAHPFPATALANGGLAENGVPLSDRRTGRKSKRQKNSAKFLDGKYQPVSSEKENIEGGKARLVDNLPDTYHAHKKSPLISNSSIPQKMFSKEDDLGVSSDEVVEYVKEADVYGTGLKNEVGEYNCFLNVIIQSLWHLRQFRLEFLRRSTSGHVHVGDPCVICALFDIFTALSMASTDTRREAVAPTSLRIALSNLYPDSNFFQEVTCPESSFDELLNLVEMNHQLACDPEAVLGWQNTCESVDDIRATLAALATEIDISVLYRGLDPKNKHCLVSVVCYYGQHYHCFAYSHDHGRWVMYDDKTVKILLHGRIRRRKGSRKKHSMKTSIESIICSDDDSNGDERGHFDEGDANLCFMARNDDEKTPSIEFLKMVLVSVLEFFNPNAD</sequence>
<dbReference type="PANTHER" id="PTHR22975">
    <property type="entry name" value="UBIQUITIN SPECIFIC PROTEINASE"/>
    <property type="match status" value="1"/>
</dbReference>
<dbReference type="PANTHER" id="PTHR22975:SF9">
    <property type="entry name" value="ECHINUS SPLICE FORM 3"/>
    <property type="match status" value="1"/>
</dbReference>
<dbReference type="InterPro" id="IPR001394">
    <property type="entry name" value="Peptidase_C19_UCH"/>
</dbReference>
<proteinExistence type="predicted"/>
<name>A0AA89AE27_9ASTE</name>
<accession>A0AA89AE27</accession>
<keyword evidence="2" id="KW-0378">Hydrolase</keyword>
<dbReference type="InterPro" id="IPR038765">
    <property type="entry name" value="Papain-like_cys_pep_sf"/>
</dbReference>
<feature type="domain" description="Peptidase C19 ubiquitin carboxyl-terminal hydrolase" evidence="4">
    <location>
        <begin position="263"/>
        <end position="317"/>
    </location>
</feature>
<dbReference type="AlphaFoldDB" id="A0AA89AE27"/>
<evidence type="ECO:0000256" key="3">
    <source>
        <dbReference type="SAM" id="MobiDB-lite"/>
    </source>
</evidence>
<dbReference type="GO" id="GO:0004843">
    <property type="term" value="F:cysteine-type deubiquitinase activity"/>
    <property type="evidence" value="ECO:0007669"/>
    <property type="project" value="InterPro"/>
</dbReference>
<organism evidence="5 6">
    <name type="scientific">Escallonia herrerae</name>
    <dbReference type="NCBI Taxonomy" id="1293975"/>
    <lineage>
        <taxon>Eukaryota</taxon>
        <taxon>Viridiplantae</taxon>
        <taxon>Streptophyta</taxon>
        <taxon>Embryophyta</taxon>
        <taxon>Tracheophyta</taxon>
        <taxon>Spermatophyta</taxon>
        <taxon>Magnoliopsida</taxon>
        <taxon>eudicotyledons</taxon>
        <taxon>Gunneridae</taxon>
        <taxon>Pentapetalae</taxon>
        <taxon>asterids</taxon>
        <taxon>campanulids</taxon>
        <taxon>Escalloniales</taxon>
        <taxon>Escalloniaceae</taxon>
        <taxon>Escallonia</taxon>
    </lineage>
</organism>
<protein>
    <recommendedName>
        <fullName evidence="4">Peptidase C19 ubiquitin carboxyl-terminal hydrolase domain-containing protein</fullName>
    </recommendedName>
</protein>
<dbReference type="SUPFAM" id="SSF54001">
    <property type="entry name" value="Cysteine proteinases"/>
    <property type="match status" value="1"/>
</dbReference>
<evidence type="ECO:0000256" key="1">
    <source>
        <dbReference type="ARBA" id="ARBA00022786"/>
    </source>
</evidence>
<feature type="compositionally biased region" description="Basic residues" evidence="3">
    <location>
        <begin position="36"/>
        <end position="45"/>
    </location>
</feature>